<protein>
    <recommendedName>
        <fullName evidence="3">DUF6533 domain-containing protein</fullName>
    </recommendedName>
</protein>
<feature type="compositionally biased region" description="Basic and acidic residues" evidence="1">
    <location>
        <begin position="327"/>
        <end position="336"/>
    </location>
</feature>
<evidence type="ECO:0000313" key="5">
    <source>
        <dbReference type="Proteomes" id="UP001150238"/>
    </source>
</evidence>
<name>A0A9W8ZUP4_9AGAR</name>
<feature type="transmembrane region" description="Helical" evidence="2">
    <location>
        <begin position="31"/>
        <end position="51"/>
    </location>
</feature>
<feature type="transmembrane region" description="Helical" evidence="2">
    <location>
        <begin position="155"/>
        <end position="181"/>
    </location>
</feature>
<keyword evidence="2" id="KW-1133">Transmembrane helix</keyword>
<feature type="transmembrane region" description="Helical" evidence="2">
    <location>
        <begin position="101"/>
        <end position="120"/>
    </location>
</feature>
<proteinExistence type="predicted"/>
<dbReference type="InterPro" id="IPR045340">
    <property type="entry name" value="DUF6533"/>
</dbReference>
<dbReference type="AlphaFoldDB" id="A0A9W8ZUP4"/>
<evidence type="ECO:0000256" key="2">
    <source>
        <dbReference type="SAM" id="Phobius"/>
    </source>
</evidence>
<evidence type="ECO:0000313" key="4">
    <source>
        <dbReference type="EMBL" id="KAJ4466155.1"/>
    </source>
</evidence>
<feature type="region of interest" description="Disordered" evidence="1">
    <location>
        <begin position="299"/>
        <end position="336"/>
    </location>
</feature>
<gene>
    <name evidence="4" type="ORF">C8J55DRAFT_587761</name>
</gene>
<dbReference type="EMBL" id="JANVFS010000046">
    <property type="protein sequence ID" value="KAJ4466155.1"/>
    <property type="molecule type" value="Genomic_DNA"/>
</dbReference>
<keyword evidence="2" id="KW-0812">Transmembrane</keyword>
<feature type="compositionally biased region" description="Acidic residues" evidence="1">
    <location>
        <begin position="305"/>
        <end position="319"/>
    </location>
</feature>
<comment type="caution">
    <text evidence="4">The sequence shown here is derived from an EMBL/GenBank/DDBJ whole genome shotgun (WGS) entry which is preliminary data.</text>
</comment>
<reference evidence="4" key="2">
    <citation type="journal article" date="2023" name="Proc. Natl. Acad. Sci. U.S.A.">
        <title>A global phylogenomic analysis of the shiitake genus Lentinula.</title>
        <authorList>
            <person name="Sierra-Patev S."/>
            <person name="Min B."/>
            <person name="Naranjo-Ortiz M."/>
            <person name="Looney B."/>
            <person name="Konkel Z."/>
            <person name="Slot J.C."/>
            <person name="Sakamoto Y."/>
            <person name="Steenwyk J.L."/>
            <person name="Rokas A."/>
            <person name="Carro J."/>
            <person name="Camarero S."/>
            <person name="Ferreira P."/>
            <person name="Molpeceres G."/>
            <person name="Ruiz-Duenas F.J."/>
            <person name="Serrano A."/>
            <person name="Henrissat B."/>
            <person name="Drula E."/>
            <person name="Hughes K.W."/>
            <person name="Mata J.L."/>
            <person name="Ishikawa N.K."/>
            <person name="Vargas-Isla R."/>
            <person name="Ushijima S."/>
            <person name="Smith C.A."/>
            <person name="Donoghue J."/>
            <person name="Ahrendt S."/>
            <person name="Andreopoulos W."/>
            <person name="He G."/>
            <person name="LaButti K."/>
            <person name="Lipzen A."/>
            <person name="Ng V."/>
            <person name="Riley R."/>
            <person name="Sandor L."/>
            <person name="Barry K."/>
            <person name="Martinez A.T."/>
            <person name="Xiao Y."/>
            <person name="Gibbons J.G."/>
            <person name="Terashima K."/>
            <person name="Grigoriev I.V."/>
            <person name="Hibbett D."/>
        </authorList>
    </citation>
    <scope>NUCLEOTIDE SEQUENCE</scope>
    <source>
        <strain evidence="4">Sp2 HRB7682 ss15</strain>
    </source>
</reference>
<organism evidence="4 5">
    <name type="scientific">Lentinula lateritia</name>
    <dbReference type="NCBI Taxonomy" id="40482"/>
    <lineage>
        <taxon>Eukaryota</taxon>
        <taxon>Fungi</taxon>
        <taxon>Dikarya</taxon>
        <taxon>Basidiomycota</taxon>
        <taxon>Agaricomycotina</taxon>
        <taxon>Agaricomycetes</taxon>
        <taxon>Agaricomycetidae</taxon>
        <taxon>Agaricales</taxon>
        <taxon>Marasmiineae</taxon>
        <taxon>Omphalotaceae</taxon>
        <taxon>Lentinula</taxon>
    </lineage>
</organism>
<evidence type="ECO:0000256" key="1">
    <source>
        <dbReference type="SAM" id="MobiDB-lite"/>
    </source>
</evidence>
<sequence>MPWLTIISALCVAEHIETWPREFSSIWKRKITGISVLFLVNRYMLLLSVMIQAISEFPGNGTDEQCQALNIIHSIFAILSIVAANVLFALRVYAIYSRNKVIFGIASAFIISRFALDVVVSSTVLGVDVSTIGSPFQNLSRCGLSGNNVNQYTQLLIFLVDLAIPLLALGYDIFTFILTAIKTVQHSLEMQRLNQSSITQIIIRDGNFCIYFVECIIFMESLKASLKSGNLNVYVNQSFIGDYILSNLFPRFPNILISRLMLNLRTYSEPGNSTISQGQQTHVSSLNFASNQMLGNIGAPLDGESFNEEAEEEEEEERVEIEAIGGQHDRSGEPER</sequence>
<feature type="domain" description="DUF6533" evidence="3">
    <location>
        <begin position="9"/>
        <end position="47"/>
    </location>
</feature>
<feature type="transmembrane region" description="Helical" evidence="2">
    <location>
        <begin position="71"/>
        <end position="94"/>
    </location>
</feature>
<keyword evidence="2" id="KW-0472">Membrane</keyword>
<reference evidence="4" key="1">
    <citation type="submission" date="2022-08" db="EMBL/GenBank/DDBJ databases">
        <authorList>
            <consortium name="DOE Joint Genome Institute"/>
            <person name="Min B."/>
            <person name="Riley R."/>
            <person name="Sierra-Patev S."/>
            <person name="Naranjo-Ortiz M."/>
            <person name="Looney B."/>
            <person name="Konkel Z."/>
            <person name="Slot J.C."/>
            <person name="Sakamoto Y."/>
            <person name="Steenwyk J.L."/>
            <person name="Rokas A."/>
            <person name="Carro J."/>
            <person name="Camarero S."/>
            <person name="Ferreira P."/>
            <person name="Molpeceres G."/>
            <person name="Ruiz-Duenas F.J."/>
            <person name="Serrano A."/>
            <person name="Henrissat B."/>
            <person name="Drula E."/>
            <person name="Hughes K.W."/>
            <person name="Mata J.L."/>
            <person name="Ishikawa N.K."/>
            <person name="Vargas-Isla R."/>
            <person name="Ushijima S."/>
            <person name="Smith C.A."/>
            <person name="Ahrendt S."/>
            <person name="Andreopoulos W."/>
            <person name="He G."/>
            <person name="Labutti K."/>
            <person name="Lipzen A."/>
            <person name="Ng V."/>
            <person name="Sandor L."/>
            <person name="Barry K."/>
            <person name="Martinez A.T."/>
            <person name="Xiao Y."/>
            <person name="Gibbons J.G."/>
            <person name="Terashima K."/>
            <person name="Hibbett D.S."/>
            <person name="Grigoriev I.V."/>
        </authorList>
    </citation>
    <scope>NUCLEOTIDE SEQUENCE</scope>
    <source>
        <strain evidence="4">Sp2 HRB7682 ss15</strain>
    </source>
</reference>
<accession>A0A9W8ZUP4</accession>
<evidence type="ECO:0000259" key="3">
    <source>
        <dbReference type="Pfam" id="PF20151"/>
    </source>
</evidence>
<dbReference type="Pfam" id="PF20151">
    <property type="entry name" value="DUF6533"/>
    <property type="match status" value="1"/>
</dbReference>
<dbReference type="Proteomes" id="UP001150238">
    <property type="component" value="Unassembled WGS sequence"/>
</dbReference>